<comment type="catalytic activity">
    <reaction evidence="1">
        <text>RNA(n) + a ribonucleoside 5'-triphosphate = RNA(n+1) + diphosphate</text>
        <dbReference type="Rhea" id="RHEA:21248"/>
        <dbReference type="Rhea" id="RHEA-COMP:14527"/>
        <dbReference type="Rhea" id="RHEA-COMP:17342"/>
        <dbReference type="ChEBI" id="CHEBI:33019"/>
        <dbReference type="ChEBI" id="CHEBI:61557"/>
        <dbReference type="ChEBI" id="CHEBI:140395"/>
        <dbReference type="EC" id="2.7.7.48"/>
    </reaction>
</comment>
<gene>
    <name evidence="3" type="ORF">PILCRDRAFT_10214</name>
</gene>
<sequence>MNISIWDVNFRSNHWDVKKAIASVVHNEDEFKPSKYGARRLNFKVELNWVQEYVRNDGTGTLTLPSREVGEVFLKWIQKGTNHIQASGRRLRFGRIAGAPPRVLADILDKTPFLDPDIEEQRERQKRELDGVPPLLVDQIQIGTFYRASPSASRDFSVEWEYPKPLAMLWFELQIGNSLTDKTALNIVIKLSNIRKLGYNFNGKPFLCFDLLTPAVFEKSDFFRSGGDYKKFRQRIGSLHPGHTRISPYCHHMRIVLNGHNDLDVFLKLCAAANQPCVKALIDASARCFFSQKYMHNVSKWLVTLEKLDWRVAFQIEAILRNGFLHMADLWTHFRQPIDALCREHADDASEVLRCFSQALQLIAPADHQTALTCFRQMLSQRALVTRPSLPSRMFYCHHVCVTPTKLLLEGPFATQTNRVIRKWQGYEDNFIRVDLRDEDRLKYSWDSETDGESFLENRVGGILKNGFELVGRRFEFLAYSSSALREHAVWFLHPFWHGNEWVNADYIRASIGTFEEIIHQPSKYAARIAQAFTATDTSVRIHTEKVESIEDLGNHTDGVGTISKELGDQIWTKLCDARRDHGTDVVQPSAYQIRYLGYKGVIGVDEQLVGIKMRLRGIPRISYLNRSLIMVLEDRGVKMDSFMDLQNMAVADARTIDDSLVQFKRVLKTHGLGTGHRLGFIIEELMKLGLDLKACSPERRLDNLFLGRVRRFAMTHVLRDIKHGARIPIPQSWLLVGVADEGPAYVAAGYENVYTLPQGKIYVQRVRAIGKPPDNQLCLFRHLKNVVVLPSTGMNTCYNAPFMDIHFFAGDRSLASGLSGGDLDGDQYSIIFHPSLLPTEHVSPALYEAGGILANEDERPSTVDDICNFIVEYIHSDVLGLLSDRHLVIADQSKDGTRDKRCMKLAELCSQAVDYPKNGIPVDIRKSPHFLIPYKPDWHAAEVASPRRIDYYESQRALGYLYRAIELEDPTALPSQNAPQSSQAPLTDVISAVLKPLVRKQLENYTDPDGSFPDINRLFQLYVTELTYIRQTYTLSRTQDVLLTEEELVVGTILAKCSQRRWRKERMHAMRTHVQVLVQSTQRELVDGLENASPENIRIGLLKAWAAWDFSLRHGAEFGANSFGLIALGVVFDCLIKLGGMSA</sequence>
<proteinExistence type="inferred from homology"/>
<name>A0A0C3BR05_PILCF</name>
<keyword evidence="1" id="KW-0694">RNA-binding</keyword>
<dbReference type="Pfam" id="PF05183">
    <property type="entry name" value="RdRP"/>
    <property type="match status" value="1"/>
</dbReference>
<keyword evidence="4" id="KW-1185">Reference proteome</keyword>
<dbReference type="GO" id="GO:0003968">
    <property type="term" value="F:RNA-directed RNA polymerase activity"/>
    <property type="evidence" value="ECO:0007669"/>
    <property type="project" value="UniProtKB-KW"/>
</dbReference>
<dbReference type="GO" id="GO:0031380">
    <property type="term" value="C:nuclear RNA-directed RNA polymerase complex"/>
    <property type="evidence" value="ECO:0007669"/>
    <property type="project" value="TreeGrafter"/>
</dbReference>
<dbReference type="PANTHER" id="PTHR23079:SF55">
    <property type="entry name" value="RNA-DIRECTED RNA POLYMERASE"/>
    <property type="match status" value="1"/>
</dbReference>
<accession>A0A0C3BR05</accession>
<comment type="similarity">
    <text evidence="1">Belongs to the RdRP family.</text>
</comment>
<dbReference type="OrthoDB" id="6513042at2759"/>
<dbReference type="AlphaFoldDB" id="A0A0C3BR05"/>
<dbReference type="GO" id="GO:0030422">
    <property type="term" value="P:siRNA processing"/>
    <property type="evidence" value="ECO:0007669"/>
    <property type="project" value="TreeGrafter"/>
</dbReference>
<keyword evidence="1" id="KW-0548">Nucleotidyltransferase</keyword>
<evidence type="ECO:0000259" key="2">
    <source>
        <dbReference type="Pfam" id="PF05183"/>
    </source>
</evidence>
<dbReference type="GO" id="GO:0003723">
    <property type="term" value="F:RNA binding"/>
    <property type="evidence" value="ECO:0007669"/>
    <property type="project" value="UniProtKB-KW"/>
</dbReference>
<dbReference type="EMBL" id="KN833008">
    <property type="protein sequence ID" value="KIM79732.1"/>
    <property type="molecule type" value="Genomic_DNA"/>
</dbReference>
<evidence type="ECO:0000256" key="1">
    <source>
        <dbReference type="RuleBase" id="RU363098"/>
    </source>
</evidence>
<dbReference type="PANTHER" id="PTHR23079">
    <property type="entry name" value="RNA-DEPENDENT RNA POLYMERASE"/>
    <property type="match status" value="1"/>
</dbReference>
<keyword evidence="1" id="KW-0696">RNA-directed RNA polymerase</keyword>
<dbReference type="Proteomes" id="UP000054166">
    <property type="component" value="Unassembled WGS sequence"/>
</dbReference>
<organism evidence="3 4">
    <name type="scientific">Piloderma croceum (strain F 1598)</name>
    <dbReference type="NCBI Taxonomy" id="765440"/>
    <lineage>
        <taxon>Eukaryota</taxon>
        <taxon>Fungi</taxon>
        <taxon>Dikarya</taxon>
        <taxon>Basidiomycota</taxon>
        <taxon>Agaricomycotina</taxon>
        <taxon>Agaricomycetes</taxon>
        <taxon>Agaricomycetidae</taxon>
        <taxon>Atheliales</taxon>
        <taxon>Atheliaceae</taxon>
        <taxon>Piloderma</taxon>
    </lineage>
</organism>
<dbReference type="InterPro" id="IPR057596">
    <property type="entry name" value="RDRP_core"/>
</dbReference>
<evidence type="ECO:0000313" key="3">
    <source>
        <dbReference type="EMBL" id="KIM79732.1"/>
    </source>
</evidence>
<evidence type="ECO:0000313" key="4">
    <source>
        <dbReference type="Proteomes" id="UP000054166"/>
    </source>
</evidence>
<reference evidence="3 4" key="1">
    <citation type="submission" date="2014-04" db="EMBL/GenBank/DDBJ databases">
        <authorList>
            <consortium name="DOE Joint Genome Institute"/>
            <person name="Kuo A."/>
            <person name="Tarkka M."/>
            <person name="Buscot F."/>
            <person name="Kohler A."/>
            <person name="Nagy L.G."/>
            <person name="Floudas D."/>
            <person name="Copeland A."/>
            <person name="Barry K.W."/>
            <person name="Cichocki N."/>
            <person name="Veneault-Fourrey C."/>
            <person name="LaButti K."/>
            <person name="Lindquist E.A."/>
            <person name="Lipzen A."/>
            <person name="Lundell T."/>
            <person name="Morin E."/>
            <person name="Murat C."/>
            <person name="Sun H."/>
            <person name="Tunlid A."/>
            <person name="Henrissat B."/>
            <person name="Grigoriev I.V."/>
            <person name="Hibbett D.S."/>
            <person name="Martin F."/>
            <person name="Nordberg H.P."/>
            <person name="Cantor M.N."/>
            <person name="Hua S.X."/>
        </authorList>
    </citation>
    <scope>NUCLEOTIDE SEQUENCE [LARGE SCALE GENOMIC DNA]</scope>
    <source>
        <strain evidence="3 4">F 1598</strain>
    </source>
</reference>
<dbReference type="FunCoup" id="A0A0C3BR05">
    <property type="interactions" value="7"/>
</dbReference>
<dbReference type="HOGENOM" id="CLU_001366_2_1_1"/>
<dbReference type="STRING" id="765440.A0A0C3BR05"/>
<dbReference type="InParanoid" id="A0A0C3BR05"/>
<keyword evidence="1" id="KW-0808">Transferase</keyword>
<protein>
    <recommendedName>
        <fullName evidence="1">RNA-dependent RNA polymerase</fullName>
        <ecNumber evidence="1">2.7.7.48</ecNumber>
    </recommendedName>
</protein>
<dbReference type="InterPro" id="IPR007855">
    <property type="entry name" value="RDRP"/>
</dbReference>
<dbReference type="EC" id="2.7.7.48" evidence="1"/>
<reference evidence="4" key="2">
    <citation type="submission" date="2015-01" db="EMBL/GenBank/DDBJ databases">
        <title>Evolutionary Origins and Diversification of the Mycorrhizal Mutualists.</title>
        <authorList>
            <consortium name="DOE Joint Genome Institute"/>
            <consortium name="Mycorrhizal Genomics Consortium"/>
            <person name="Kohler A."/>
            <person name="Kuo A."/>
            <person name="Nagy L.G."/>
            <person name="Floudas D."/>
            <person name="Copeland A."/>
            <person name="Barry K.W."/>
            <person name="Cichocki N."/>
            <person name="Veneault-Fourrey C."/>
            <person name="LaButti K."/>
            <person name="Lindquist E.A."/>
            <person name="Lipzen A."/>
            <person name="Lundell T."/>
            <person name="Morin E."/>
            <person name="Murat C."/>
            <person name="Riley R."/>
            <person name="Ohm R."/>
            <person name="Sun H."/>
            <person name="Tunlid A."/>
            <person name="Henrissat B."/>
            <person name="Grigoriev I.V."/>
            <person name="Hibbett D.S."/>
            <person name="Martin F."/>
        </authorList>
    </citation>
    <scope>NUCLEOTIDE SEQUENCE [LARGE SCALE GENOMIC DNA]</scope>
    <source>
        <strain evidence="4">F 1598</strain>
    </source>
</reference>
<feature type="domain" description="RDRP core" evidence="2">
    <location>
        <begin position="402"/>
        <end position="966"/>
    </location>
</feature>